<feature type="transmembrane region" description="Helical" evidence="5">
    <location>
        <begin position="90"/>
        <end position="109"/>
    </location>
</feature>
<evidence type="ECO:0000256" key="1">
    <source>
        <dbReference type="ARBA" id="ARBA00004651"/>
    </source>
</evidence>
<dbReference type="PANTHER" id="PTHR23508">
    <property type="entry name" value="CARBOXYLIC ACID TRANSPORTER PROTEIN HOMOLOG"/>
    <property type="match status" value="1"/>
</dbReference>
<comment type="caution">
    <text evidence="7">The sequence shown here is derived from an EMBL/GenBank/DDBJ whole genome shotgun (WGS) entry which is preliminary data.</text>
</comment>
<evidence type="ECO:0000259" key="6">
    <source>
        <dbReference type="PROSITE" id="PS50850"/>
    </source>
</evidence>
<reference evidence="7 8" key="1">
    <citation type="submission" date="2019-06" db="EMBL/GenBank/DDBJ databases">
        <title>Sequencing the genomes of 1000 actinobacteria strains.</title>
        <authorList>
            <person name="Klenk H.-P."/>
        </authorList>
    </citation>
    <scope>NUCLEOTIDE SEQUENCE [LARGE SCALE GENOMIC DNA]</scope>
    <source>
        <strain evidence="7 8">DSM 18031</strain>
    </source>
</reference>
<evidence type="ECO:0000256" key="2">
    <source>
        <dbReference type="ARBA" id="ARBA00022692"/>
    </source>
</evidence>
<evidence type="ECO:0000313" key="8">
    <source>
        <dbReference type="Proteomes" id="UP000318331"/>
    </source>
</evidence>
<dbReference type="InterPro" id="IPR036259">
    <property type="entry name" value="MFS_trans_sf"/>
</dbReference>
<evidence type="ECO:0000313" key="7">
    <source>
        <dbReference type="EMBL" id="TQM61495.1"/>
    </source>
</evidence>
<keyword evidence="2 5" id="KW-0812">Transmembrane</keyword>
<keyword evidence="3 5" id="KW-1133">Transmembrane helix</keyword>
<evidence type="ECO:0000256" key="4">
    <source>
        <dbReference type="ARBA" id="ARBA00023136"/>
    </source>
</evidence>
<dbReference type="PROSITE" id="PS50850">
    <property type="entry name" value="MFS"/>
    <property type="match status" value="1"/>
</dbReference>
<feature type="transmembrane region" description="Helical" evidence="5">
    <location>
        <begin position="388"/>
        <end position="410"/>
    </location>
</feature>
<comment type="subcellular location">
    <subcellularLocation>
        <location evidence="1">Cell membrane</location>
        <topology evidence="1">Multi-pass membrane protein</topology>
    </subcellularLocation>
</comment>
<feature type="transmembrane region" description="Helical" evidence="5">
    <location>
        <begin position="60"/>
        <end position="78"/>
    </location>
</feature>
<dbReference type="InterPro" id="IPR011701">
    <property type="entry name" value="MFS"/>
</dbReference>
<dbReference type="SUPFAM" id="SSF103473">
    <property type="entry name" value="MFS general substrate transporter"/>
    <property type="match status" value="1"/>
</dbReference>
<dbReference type="GO" id="GO:0005886">
    <property type="term" value="C:plasma membrane"/>
    <property type="evidence" value="ECO:0007669"/>
    <property type="project" value="UniProtKB-SubCell"/>
</dbReference>
<dbReference type="AlphaFoldDB" id="A0A543HT20"/>
<organism evidence="7 8">
    <name type="scientific">Klugiella xanthotipulae</name>
    <dbReference type="NCBI Taxonomy" id="244735"/>
    <lineage>
        <taxon>Bacteria</taxon>
        <taxon>Bacillati</taxon>
        <taxon>Actinomycetota</taxon>
        <taxon>Actinomycetes</taxon>
        <taxon>Micrococcales</taxon>
        <taxon>Microbacteriaceae</taxon>
        <taxon>Klugiella</taxon>
    </lineage>
</organism>
<feature type="transmembrane region" description="Helical" evidence="5">
    <location>
        <begin position="115"/>
        <end position="135"/>
    </location>
</feature>
<feature type="transmembrane region" description="Helical" evidence="5">
    <location>
        <begin position="416"/>
        <end position="437"/>
    </location>
</feature>
<dbReference type="PANTHER" id="PTHR23508:SF10">
    <property type="entry name" value="CARBOXYLIC ACID TRANSPORTER PROTEIN HOMOLOG"/>
    <property type="match status" value="1"/>
</dbReference>
<protein>
    <submittedName>
        <fullName evidence="7">AAHS family benzoate transporter-like MFS transporter</fullName>
    </submittedName>
</protein>
<dbReference type="OrthoDB" id="9787026at2"/>
<feature type="transmembrane region" description="Helical" evidence="5">
    <location>
        <begin position="260"/>
        <end position="280"/>
    </location>
</feature>
<gene>
    <name evidence="7" type="ORF">FB466_2450</name>
</gene>
<evidence type="ECO:0000256" key="5">
    <source>
        <dbReference type="SAM" id="Phobius"/>
    </source>
</evidence>
<dbReference type="EMBL" id="VFPN01000003">
    <property type="protein sequence ID" value="TQM61495.1"/>
    <property type="molecule type" value="Genomic_DNA"/>
</dbReference>
<sequence>MTVSAVPEQTTTGVSRFKFLFVPIICFLTIVFDGYDLVVFGSTTQSILADKAWNFTPEMIGYTGSLALAGMFIGTMSIGAFTEVLGRRRILIVSVSWFSVGMLLTALAPNAEVFMALRFFVGLGLGAVVPTCIAMTVEFSPKKYRQIVNAIMFSGYPVGGVVASLLAINLLPALDFRWLYAFGGLPVILTLPLIIFKLPESVSYLAQRRSEKEARAVAAKYGLVYDDIVLPSLVTVTTETISVNRARGLTNFRQLFSARWLRSTLLFTLTFFCGLLLVYGMNTWLPQIMAGAGYNLGASLTFLLVFNVGAVIGGIGASFLASRWGDKRTVMFSFGVAFVAILVLSIMLPQLVLYTAVFLAGWGTVGTQTLVTGYCATHYPQHLSPSMLGWGLGVGRLGAISGPLVGGYIASHALGYQVNFYVFAAVAAIGLVVVLAIPRNPLKLGKVTTTS</sequence>
<feature type="domain" description="Major facilitator superfamily (MFS) profile" evidence="6">
    <location>
        <begin position="22"/>
        <end position="442"/>
    </location>
</feature>
<dbReference type="GO" id="GO:0046943">
    <property type="term" value="F:carboxylic acid transmembrane transporter activity"/>
    <property type="evidence" value="ECO:0007669"/>
    <property type="project" value="TreeGrafter"/>
</dbReference>
<feature type="transmembrane region" description="Helical" evidence="5">
    <location>
        <begin position="300"/>
        <end position="322"/>
    </location>
</feature>
<dbReference type="InterPro" id="IPR020846">
    <property type="entry name" value="MFS_dom"/>
</dbReference>
<dbReference type="Gene3D" id="1.20.1250.20">
    <property type="entry name" value="MFS general substrate transporter like domains"/>
    <property type="match status" value="1"/>
</dbReference>
<evidence type="ECO:0000256" key="3">
    <source>
        <dbReference type="ARBA" id="ARBA00022989"/>
    </source>
</evidence>
<dbReference type="Pfam" id="PF07690">
    <property type="entry name" value="MFS_1"/>
    <property type="match status" value="1"/>
</dbReference>
<feature type="transmembrane region" description="Helical" evidence="5">
    <location>
        <begin position="354"/>
        <end position="376"/>
    </location>
</feature>
<accession>A0A543HT20</accession>
<dbReference type="RefSeq" id="WP_141918601.1">
    <property type="nucleotide sequence ID" value="NZ_BAAAYS010000006.1"/>
</dbReference>
<feature type="transmembrane region" description="Helical" evidence="5">
    <location>
        <begin position="19"/>
        <end position="40"/>
    </location>
</feature>
<proteinExistence type="predicted"/>
<dbReference type="Proteomes" id="UP000318331">
    <property type="component" value="Unassembled WGS sequence"/>
</dbReference>
<feature type="transmembrane region" description="Helical" evidence="5">
    <location>
        <begin position="147"/>
        <end position="172"/>
    </location>
</feature>
<name>A0A543HT20_9MICO</name>
<dbReference type="CDD" id="cd17365">
    <property type="entry name" value="MFS_PcaK_like"/>
    <property type="match status" value="1"/>
</dbReference>
<keyword evidence="8" id="KW-1185">Reference proteome</keyword>
<keyword evidence="4 5" id="KW-0472">Membrane</keyword>
<feature type="transmembrane region" description="Helical" evidence="5">
    <location>
        <begin position="178"/>
        <end position="199"/>
    </location>
</feature>
<feature type="transmembrane region" description="Helical" evidence="5">
    <location>
        <begin position="329"/>
        <end position="348"/>
    </location>
</feature>